<dbReference type="GO" id="GO:0007030">
    <property type="term" value="P:Golgi organization"/>
    <property type="evidence" value="ECO:0007669"/>
    <property type="project" value="TreeGrafter"/>
</dbReference>
<evidence type="ECO:0000256" key="7">
    <source>
        <dbReference type="ARBA" id="ARBA00022927"/>
    </source>
</evidence>
<reference evidence="13" key="1">
    <citation type="journal article" date="2023" name="G3 (Bethesda)">
        <title>Whole genome assemblies of Zophobas morio and Tenebrio molitor.</title>
        <authorList>
            <person name="Kaur S."/>
            <person name="Stinson S.A."/>
            <person name="diCenzo G.C."/>
        </authorList>
    </citation>
    <scope>NUCLEOTIDE SEQUENCE</scope>
    <source>
        <strain evidence="13">QUZm001</strain>
    </source>
</reference>
<accession>A0AA38ID50</accession>
<organism evidence="13 14">
    <name type="scientific">Zophobas morio</name>
    <dbReference type="NCBI Taxonomy" id="2755281"/>
    <lineage>
        <taxon>Eukaryota</taxon>
        <taxon>Metazoa</taxon>
        <taxon>Ecdysozoa</taxon>
        <taxon>Arthropoda</taxon>
        <taxon>Hexapoda</taxon>
        <taxon>Insecta</taxon>
        <taxon>Pterygota</taxon>
        <taxon>Neoptera</taxon>
        <taxon>Endopterygota</taxon>
        <taxon>Coleoptera</taxon>
        <taxon>Polyphaga</taxon>
        <taxon>Cucujiformia</taxon>
        <taxon>Tenebrionidae</taxon>
        <taxon>Zophobas</taxon>
    </lineage>
</organism>
<dbReference type="InterPro" id="IPR013167">
    <property type="entry name" value="COG4_M"/>
</dbReference>
<dbReference type="Gene3D" id="1.20.58.1970">
    <property type="match status" value="1"/>
</dbReference>
<proteinExistence type="inferred from homology"/>
<evidence type="ECO:0000256" key="8">
    <source>
        <dbReference type="ARBA" id="ARBA00023034"/>
    </source>
</evidence>
<evidence type="ECO:0000256" key="1">
    <source>
        <dbReference type="ARBA" id="ARBA00003627"/>
    </source>
</evidence>
<evidence type="ECO:0000256" key="2">
    <source>
        <dbReference type="ARBA" id="ARBA00004255"/>
    </source>
</evidence>
<evidence type="ECO:0000256" key="4">
    <source>
        <dbReference type="ARBA" id="ARBA00011166"/>
    </source>
</evidence>
<sequence>MSLDKSKFESMQRDIQNELEKLKLEEETLFQDLGNMLNQRLFLDSKVKGLAKLLPTLKVVKHEAQDLVSTINDISESSEKISGKIRSLDAARSHVNECQQRVSDLIDLEICSQGVQTAILDSDYEKGAAHVHRFLSIDQSLLHRTATDMENLSGMQKSVRTLQDAASQLQAIVEHKFNEAVNCEDLVSIERFFKIFPLLGMHEEGIKALCTYLRTKVAATAEKNLKSAITTPLSDKRHSVIYADTLTLLFEGLARVVDTHQPLIETYYGPGRLLCAINILQKECDIQMKRVLTEWTRTRQINKKIQIITDLSRMSSSSSFSKLEKIDPKDLDILIGEITLMHFRTELYFRFIQRKVVSDLEVGVQDPDEKTKVLKSLENLIKNSDLTHSKHELLLHYLKLEQYFMEESVAKAVSMDSVEPSQQTSSMVDDTFFIVKKCIRRSISTGSLDGICAIINNACRVLENDFCDVLRARLRQGYPSGYLDLTQAYNVLQTSIQQGRLQASDTEQTRTAFLVALNNADSSTEYVDALCDSVLKEIEQALPAMNNNERGKLESCLSGLSSVTTNLKEIIEYGIQQLRVSAIKPRINPWVDNFTSINHQLTEDELSAYEAGESFVQTLIMNLETLLSLFKDVLTTANYDAFIAVLTTEVTQRLEKVIMKSSFNRLGGLVLDKEVRSLAGYITATTSWSVRDKFARLTQIATVLNLEQVAEFYDYWGDHDGALTWRLTPSEVRTIMALRSDFKVEEIKRLKL</sequence>
<dbReference type="PANTHER" id="PTHR24016:SF0">
    <property type="entry name" value="CONSERVED OLIGOMERIC GOLGI COMPLEX SUBUNIT 4"/>
    <property type="match status" value="1"/>
</dbReference>
<dbReference type="GO" id="GO:0015031">
    <property type="term" value="P:protein transport"/>
    <property type="evidence" value="ECO:0007669"/>
    <property type="project" value="UniProtKB-KW"/>
</dbReference>
<dbReference type="Proteomes" id="UP001168821">
    <property type="component" value="Unassembled WGS sequence"/>
</dbReference>
<evidence type="ECO:0000256" key="11">
    <source>
        <dbReference type="SAM" id="Coils"/>
    </source>
</evidence>
<dbReference type="GO" id="GO:0006890">
    <property type="term" value="P:retrograde vesicle-mediated transport, Golgi to endoplasmic reticulum"/>
    <property type="evidence" value="ECO:0007669"/>
    <property type="project" value="TreeGrafter"/>
</dbReference>
<evidence type="ECO:0000256" key="10">
    <source>
        <dbReference type="ARBA" id="ARBA00031340"/>
    </source>
</evidence>
<gene>
    <name evidence="13" type="ORF">Zmor_013455</name>
</gene>
<keyword evidence="7" id="KW-0653">Protein transport</keyword>
<dbReference type="Pfam" id="PF20663">
    <property type="entry name" value="COG4_N"/>
    <property type="match status" value="1"/>
</dbReference>
<comment type="subunit">
    <text evidence="4">Component of the conserved oligomeric Golgi complex which is composed of eight different subunits and is required for normal Golgi morphology and localization.</text>
</comment>
<comment type="function">
    <text evidence="1">Required for normal Golgi function.</text>
</comment>
<protein>
    <recommendedName>
        <fullName evidence="5">Conserved oligomeric Golgi complex subunit 4</fullName>
    </recommendedName>
    <alternativeName>
        <fullName evidence="10">Component of oligomeric Golgi complex 4</fullName>
    </alternativeName>
</protein>
<dbReference type="FunFam" id="1.20.58.1970:FF:000002">
    <property type="entry name" value="Oligomeric Golgi complex subunit"/>
    <property type="match status" value="1"/>
</dbReference>
<dbReference type="InterPro" id="IPR048682">
    <property type="entry name" value="COG4"/>
</dbReference>
<keyword evidence="8" id="KW-0333">Golgi apparatus</keyword>
<dbReference type="PANTHER" id="PTHR24016">
    <property type="entry name" value="CONSERVED OLIGOMERIC GOLGI COMPLEX SUBUNIT 4"/>
    <property type="match status" value="1"/>
</dbReference>
<comment type="subcellular location">
    <subcellularLocation>
        <location evidence="2">Golgi apparatus membrane</location>
        <topology evidence="2">Peripheral membrane protein</topology>
        <orientation evidence="2">Cytoplasmic side</orientation>
    </subcellularLocation>
</comment>
<evidence type="ECO:0000256" key="6">
    <source>
        <dbReference type="ARBA" id="ARBA00022448"/>
    </source>
</evidence>
<keyword evidence="11" id="KW-0175">Coiled coil</keyword>
<evidence type="ECO:0000256" key="5">
    <source>
        <dbReference type="ARBA" id="ARBA00020975"/>
    </source>
</evidence>
<evidence type="ECO:0000259" key="12">
    <source>
        <dbReference type="SMART" id="SM00762"/>
    </source>
</evidence>
<keyword evidence="14" id="KW-1185">Reference proteome</keyword>
<evidence type="ECO:0000256" key="9">
    <source>
        <dbReference type="ARBA" id="ARBA00023136"/>
    </source>
</evidence>
<dbReference type="EMBL" id="JALNTZ010000004">
    <property type="protein sequence ID" value="KAJ3654257.1"/>
    <property type="molecule type" value="Genomic_DNA"/>
</dbReference>
<dbReference type="Pfam" id="PF08318">
    <property type="entry name" value="COG4_m"/>
    <property type="match status" value="1"/>
</dbReference>
<evidence type="ECO:0000313" key="14">
    <source>
        <dbReference type="Proteomes" id="UP001168821"/>
    </source>
</evidence>
<dbReference type="SMART" id="SM00762">
    <property type="entry name" value="Cog4"/>
    <property type="match status" value="1"/>
</dbReference>
<dbReference type="AlphaFoldDB" id="A0AA38ID50"/>
<comment type="caution">
    <text evidence="13">The sequence shown here is derived from an EMBL/GenBank/DDBJ whole genome shotgun (WGS) entry which is preliminary data.</text>
</comment>
<dbReference type="GO" id="GO:0000139">
    <property type="term" value="C:Golgi membrane"/>
    <property type="evidence" value="ECO:0007669"/>
    <property type="project" value="UniProtKB-SubCell"/>
</dbReference>
<dbReference type="FunFam" id="1.10.287.1060:FF:000014">
    <property type="entry name" value="conserved oligomeric Golgi complex subunit 4"/>
    <property type="match status" value="1"/>
</dbReference>
<feature type="domain" description="COG4 transport protein middle alpha-helical bundle" evidence="12">
    <location>
        <begin position="162"/>
        <end position="475"/>
    </location>
</feature>
<feature type="coiled-coil region" evidence="11">
    <location>
        <begin position="5"/>
        <end position="32"/>
    </location>
</feature>
<evidence type="ECO:0000313" key="13">
    <source>
        <dbReference type="EMBL" id="KAJ3654257.1"/>
    </source>
</evidence>
<comment type="similarity">
    <text evidence="3">Belongs to the COG4 family.</text>
</comment>
<dbReference type="Pfam" id="PF20662">
    <property type="entry name" value="COG4_C"/>
    <property type="match status" value="1"/>
</dbReference>
<dbReference type="InterPro" id="IPR048680">
    <property type="entry name" value="COG4_N"/>
</dbReference>
<dbReference type="Gene3D" id="1.10.287.1060">
    <property type="entry name" value="ESAT-6-like"/>
    <property type="match status" value="1"/>
</dbReference>
<keyword evidence="9" id="KW-0472">Membrane</keyword>
<dbReference type="GO" id="GO:0017119">
    <property type="term" value="C:Golgi transport complex"/>
    <property type="evidence" value="ECO:0007669"/>
    <property type="project" value="TreeGrafter"/>
</dbReference>
<keyword evidence="6" id="KW-0813">Transport</keyword>
<dbReference type="InterPro" id="IPR048684">
    <property type="entry name" value="COG4_C"/>
</dbReference>
<evidence type="ECO:0000256" key="3">
    <source>
        <dbReference type="ARBA" id="ARBA00009215"/>
    </source>
</evidence>
<name>A0AA38ID50_9CUCU</name>